<dbReference type="Proteomes" id="UP000183567">
    <property type="component" value="Unassembled WGS sequence"/>
</dbReference>
<sequence>MPGIPFSNPSFSPPLHDLFMDAYQKGLTGKQAVWASKKYRGRRALPSSIFAELEKAGL</sequence>
<reference evidence="1 2" key="1">
    <citation type="submission" date="2016-03" db="EMBL/GenBank/DDBJ databases">
        <title>Comparative genomics of the ectomycorrhizal sister species Rhizopogon vinicolor and Rhizopogon vesiculosus (Basidiomycota: Boletales) reveals a divergence of the mating type B locus.</title>
        <authorList>
            <person name="Mujic A.B."/>
            <person name="Kuo A."/>
            <person name="Tritt A."/>
            <person name="Lipzen A."/>
            <person name="Chen C."/>
            <person name="Johnson J."/>
            <person name="Sharma A."/>
            <person name="Barry K."/>
            <person name="Grigoriev I.V."/>
            <person name="Spatafora J.W."/>
        </authorList>
    </citation>
    <scope>NUCLEOTIDE SEQUENCE [LARGE SCALE GENOMIC DNA]</scope>
    <source>
        <strain evidence="1 2">AM-OR11-056</strain>
    </source>
</reference>
<gene>
    <name evidence="1" type="ORF">AZE42_13930</name>
</gene>
<dbReference type="EMBL" id="LVVM01000800">
    <property type="protein sequence ID" value="OJA19904.1"/>
    <property type="molecule type" value="Genomic_DNA"/>
</dbReference>
<protein>
    <submittedName>
        <fullName evidence="1">Uncharacterized protein</fullName>
    </submittedName>
</protein>
<accession>A0A1J8R241</accession>
<keyword evidence="2" id="KW-1185">Reference proteome</keyword>
<evidence type="ECO:0000313" key="1">
    <source>
        <dbReference type="EMBL" id="OJA19904.1"/>
    </source>
</evidence>
<dbReference type="AlphaFoldDB" id="A0A1J8R241"/>
<organism evidence="1 2">
    <name type="scientific">Rhizopogon vesiculosus</name>
    <dbReference type="NCBI Taxonomy" id="180088"/>
    <lineage>
        <taxon>Eukaryota</taxon>
        <taxon>Fungi</taxon>
        <taxon>Dikarya</taxon>
        <taxon>Basidiomycota</taxon>
        <taxon>Agaricomycotina</taxon>
        <taxon>Agaricomycetes</taxon>
        <taxon>Agaricomycetidae</taxon>
        <taxon>Boletales</taxon>
        <taxon>Suillineae</taxon>
        <taxon>Rhizopogonaceae</taxon>
        <taxon>Rhizopogon</taxon>
    </lineage>
</organism>
<comment type="caution">
    <text evidence="1">The sequence shown here is derived from an EMBL/GenBank/DDBJ whole genome shotgun (WGS) entry which is preliminary data.</text>
</comment>
<proteinExistence type="predicted"/>
<evidence type="ECO:0000313" key="2">
    <source>
        <dbReference type="Proteomes" id="UP000183567"/>
    </source>
</evidence>
<dbReference type="OrthoDB" id="2416294at2759"/>
<name>A0A1J8R241_9AGAM</name>